<dbReference type="Gene3D" id="1.25.10.10">
    <property type="entry name" value="Leucine-rich Repeat Variant"/>
    <property type="match status" value="1"/>
</dbReference>
<dbReference type="GeneID" id="24920501"/>
<dbReference type="InterPro" id="IPR000225">
    <property type="entry name" value="Armadillo"/>
</dbReference>
<keyword evidence="6" id="KW-1185">Reference proteome</keyword>
<reference evidence="5" key="1">
    <citation type="submission" date="2010-02" db="EMBL/GenBank/DDBJ databases">
        <title>Sequencing and annotation of the Blastocystis hominis genome.</title>
        <authorList>
            <person name="Wincker P."/>
        </authorList>
    </citation>
    <scope>NUCLEOTIDE SEQUENCE</scope>
    <source>
        <strain evidence="5">Singapore isolate B</strain>
    </source>
</reference>
<sequence>MFFRKLLSNDHHPPIDLVISTGLVPRFVSFLNYDNCPSLQYEAAWVITNIASGTKEQTAVVIQCGALPILLRLIESPDVGVREQASWALGNIAGDNAQSRDDIINAGGVELILKQLNKEDCTSFFQKNGVWLLSNLCRTRDDQPTDFERVKICLPYMLQMLQDSQEDVVTDACWCFAFITDYNKRNTAYILQMGVLPSIVQLLSKSNSKVVTPALRTVGNVLAGDDEQTQQCLNLNVVEYLGNLLASSNPLIVKEAAWCLSNITAGTVDQVQVVINYDLIPVLVELIRSGRSDVQKEACWAVCNAFCGGNMMQIGLLVSVEDAIPAISSMLVNESGSKLISIIIDSLDRILVYEKFMMQNGNLQSAVITQMLSDCGCLDNIEKLEAIDESTYEKTKDFIERHFGFEDEISFNDIN</sequence>
<feature type="repeat" description="ARM" evidence="4">
    <location>
        <begin position="194"/>
        <end position="221"/>
    </location>
</feature>
<proteinExistence type="inferred from homology"/>
<dbReference type="PROSITE" id="PS50176">
    <property type="entry name" value="ARM_REPEAT"/>
    <property type="match status" value="3"/>
</dbReference>
<dbReference type="InterPro" id="IPR016024">
    <property type="entry name" value="ARM-type_fold"/>
</dbReference>
<dbReference type="OrthoDB" id="29145at2759"/>
<keyword evidence="3" id="KW-0653">Protein transport</keyword>
<evidence type="ECO:0000256" key="4">
    <source>
        <dbReference type="PROSITE-ProRule" id="PRU00259"/>
    </source>
</evidence>
<gene>
    <name evidence="5" type="ORF">GSBLH_T00003399001</name>
</gene>
<feature type="repeat" description="ARM" evidence="4">
    <location>
        <begin position="22"/>
        <end position="65"/>
    </location>
</feature>
<dbReference type="RefSeq" id="XP_012897590.1">
    <property type="nucleotide sequence ID" value="XM_013042136.1"/>
</dbReference>
<feature type="repeat" description="ARM" evidence="4">
    <location>
        <begin position="65"/>
        <end position="108"/>
    </location>
</feature>
<protein>
    <recommendedName>
        <fullName evidence="7">Importin subunit alpha</fullName>
    </recommendedName>
</protein>
<organism evidence="5">
    <name type="scientific">Blastocystis hominis</name>
    <dbReference type="NCBI Taxonomy" id="12968"/>
    <lineage>
        <taxon>Eukaryota</taxon>
        <taxon>Sar</taxon>
        <taxon>Stramenopiles</taxon>
        <taxon>Bigyra</taxon>
        <taxon>Opalozoa</taxon>
        <taxon>Opalinata</taxon>
        <taxon>Blastocystidae</taxon>
        <taxon>Blastocystis</taxon>
    </lineage>
</organism>
<name>D8M5U3_BLAHO</name>
<dbReference type="Pfam" id="PF00514">
    <property type="entry name" value="Arm"/>
    <property type="match status" value="5"/>
</dbReference>
<comment type="similarity">
    <text evidence="1">Belongs to the importin alpha family.</text>
</comment>
<dbReference type="EMBL" id="FN668661">
    <property type="protein sequence ID" value="CBK23542.2"/>
    <property type="molecule type" value="Genomic_DNA"/>
</dbReference>
<dbReference type="Proteomes" id="UP000008312">
    <property type="component" value="Unassembled WGS sequence"/>
</dbReference>
<dbReference type="SMART" id="SM00185">
    <property type="entry name" value="ARM"/>
    <property type="match status" value="7"/>
</dbReference>
<keyword evidence="2" id="KW-0813">Transport</keyword>
<dbReference type="InParanoid" id="D8M5U3"/>
<dbReference type="GO" id="GO:0015031">
    <property type="term" value="P:protein transport"/>
    <property type="evidence" value="ECO:0007669"/>
    <property type="project" value="UniProtKB-KW"/>
</dbReference>
<evidence type="ECO:0000256" key="2">
    <source>
        <dbReference type="ARBA" id="ARBA00022448"/>
    </source>
</evidence>
<dbReference type="PANTHER" id="PTHR23316">
    <property type="entry name" value="IMPORTIN ALPHA"/>
    <property type="match status" value="1"/>
</dbReference>
<dbReference type="AlphaFoldDB" id="D8M5U3"/>
<evidence type="ECO:0000256" key="3">
    <source>
        <dbReference type="ARBA" id="ARBA00022927"/>
    </source>
</evidence>
<dbReference type="SUPFAM" id="SSF48371">
    <property type="entry name" value="ARM repeat"/>
    <property type="match status" value="1"/>
</dbReference>
<evidence type="ECO:0000313" key="5">
    <source>
        <dbReference type="EMBL" id="CBK23542.2"/>
    </source>
</evidence>
<evidence type="ECO:0008006" key="7">
    <source>
        <dbReference type="Google" id="ProtNLM"/>
    </source>
</evidence>
<evidence type="ECO:0000313" key="6">
    <source>
        <dbReference type="Proteomes" id="UP000008312"/>
    </source>
</evidence>
<accession>D8M5U3</accession>
<dbReference type="InterPro" id="IPR011989">
    <property type="entry name" value="ARM-like"/>
</dbReference>
<evidence type="ECO:0000256" key="1">
    <source>
        <dbReference type="ARBA" id="ARBA00010394"/>
    </source>
</evidence>
<dbReference type="OMA" id="EMIQMLY"/>